<reference evidence="1" key="1">
    <citation type="submission" date="2023-03" db="UniProtKB">
        <authorList>
            <consortium name="EnsemblPlants"/>
        </authorList>
    </citation>
    <scope>IDENTIFICATION</scope>
</reference>
<name>A0A9I9CRL3_CUCME</name>
<accession>A0A9I9CRL3</accession>
<dbReference type="Gramene" id="MELO3C007448.2.1">
    <property type="protein sequence ID" value="MELO3C007448.2.1"/>
    <property type="gene ID" value="MELO3C007448.2"/>
</dbReference>
<evidence type="ECO:0000313" key="1">
    <source>
        <dbReference type="EnsemblPlants" id="MELO3C007448.2.1"/>
    </source>
</evidence>
<organism evidence="1">
    <name type="scientific">Cucumis melo</name>
    <name type="common">Muskmelon</name>
    <dbReference type="NCBI Taxonomy" id="3656"/>
    <lineage>
        <taxon>Eukaryota</taxon>
        <taxon>Viridiplantae</taxon>
        <taxon>Streptophyta</taxon>
        <taxon>Embryophyta</taxon>
        <taxon>Tracheophyta</taxon>
        <taxon>Spermatophyta</taxon>
        <taxon>Magnoliopsida</taxon>
        <taxon>eudicotyledons</taxon>
        <taxon>Gunneridae</taxon>
        <taxon>Pentapetalae</taxon>
        <taxon>rosids</taxon>
        <taxon>fabids</taxon>
        <taxon>Cucurbitales</taxon>
        <taxon>Cucurbitaceae</taxon>
        <taxon>Benincaseae</taxon>
        <taxon>Cucumis</taxon>
    </lineage>
</organism>
<proteinExistence type="predicted"/>
<dbReference type="AlphaFoldDB" id="A0A9I9CRL3"/>
<sequence>MAAIKGEGVRCKRGYGLLKLGGSRSERGRVGKGKGLSFLVQFTEPPPKTGDVGF</sequence>
<protein>
    <submittedName>
        <fullName evidence="1">Uncharacterized protein</fullName>
    </submittedName>
</protein>
<dbReference type="EnsemblPlants" id="MELO3C007448.2.1">
    <property type="protein sequence ID" value="MELO3C007448.2.1"/>
    <property type="gene ID" value="MELO3C007448.2"/>
</dbReference>